<dbReference type="Proteomes" id="UP001597201">
    <property type="component" value="Unassembled WGS sequence"/>
</dbReference>
<feature type="signal peptide" evidence="1">
    <location>
        <begin position="1"/>
        <end position="17"/>
    </location>
</feature>
<feature type="chain" id="PRO_5045300269" evidence="1">
    <location>
        <begin position="18"/>
        <end position="220"/>
    </location>
</feature>
<feature type="domain" description="Outer membrane protein beta-barrel" evidence="2">
    <location>
        <begin position="16"/>
        <end position="197"/>
    </location>
</feature>
<keyword evidence="1" id="KW-0732">Signal</keyword>
<dbReference type="EMBL" id="JBHTMY010000001">
    <property type="protein sequence ID" value="MFD1314311.1"/>
    <property type="molecule type" value="Genomic_DNA"/>
</dbReference>
<organism evidence="3 4">
    <name type="scientific">Namhaeicola litoreus</name>
    <dbReference type="NCBI Taxonomy" id="1052145"/>
    <lineage>
        <taxon>Bacteria</taxon>
        <taxon>Pseudomonadati</taxon>
        <taxon>Bacteroidota</taxon>
        <taxon>Flavobacteriia</taxon>
        <taxon>Flavobacteriales</taxon>
        <taxon>Flavobacteriaceae</taxon>
        <taxon>Namhaeicola</taxon>
    </lineage>
</organism>
<dbReference type="InterPro" id="IPR025665">
    <property type="entry name" value="Beta-barrel_OMP_2"/>
</dbReference>
<evidence type="ECO:0000313" key="4">
    <source>
        <dbReference type="Proteomes" id="UP001597201"/>
    </source>
</evidence>
<reference evidence="4" key="1">
    <citation type="journal article" date="2019" name="Int. J. Syst. Evol. Microbiol.">
        <title>The Global Catalogue of Microorganisms (GCM) 10K type strain sequencing project: providing services to taxonomists for standard genome sequencing and annotation.</title>
        <authorList>
            <consortium name="The Broad Institute Genomics Platform"/>
            <consortium name="The Broad Institute Genome Sequencing Center for Infectious Disease"/>
            <person name="Wu L."/>
            <person name="Ma J."/>
        </authorList>
    </citation>
    <scope>NUCLEOTIDE SEQUENCE [LARGE SCALE GENOMIC DNA]</scope>
    <source>
        <strain evidence="4">CCUG 61485</strain>
    </source>
</reference>
<proteinExistence type="predicted"/>
<keyword evidence="4" id="KW-1185">Reference proteome</keyword>
<dbReference type="RefSeq" id="WP_377175789.1">
    <property type="nucleotide sequence ID" value="NZ_JBHTMY010000001.1"/>
</dbReference>
<dbReference type="Pfam" id="PF13568">
    <property type="entry name" value="OMP_b-brl_2"/>
    <property type="match status" value="1"/>
</dbReference>
<gene>
    <name evidence="3" type="ORF">ACFQ39_01680</name>
</gene>
<evidence type="ECO:0000256" key="1">
    <source>
        <dbReference type="SAM" id="SignalP"/>
    </source>
</evidence>
<accession>A0ABW3XZG9</accession>
<evidence type="ECO:0000259" key="2">
    <source>
        <dbReference type="Pfam" id="PF13568"/>
    </source>
</evidence>
<evidence type="ECO:0000313" key="3">
    <source>
        <dbReference type="EMBL" id="MFD1314311.1"/>
    </source>
</evidence>
<sequence length="220" mass="25589">MRIPCYFLFLFGFLSFAQDDLNVTEQVFDENYLEDQLYVSLSYQRLIKLPEEIKQTGFSYSFTVGFIKDIPLNRARNIGLGAGLGYNLNTHYFKVRNVEGATDDNISSSNKVVLNMVEFPVEFRIRNSSPSKYNFWRFYPGLKFNYSFYNSSNIKQSEDFDVFDVIDINDFQYGISLAAGFNKWNIYCYYGISDLFNESESYAKVIGVNEVKIGIIFYPL</sequence>
<protein>
    <submittedName>
        <fullName evidence="3">Porin family protein</fullName>
    </submittedName>
</protein>
<comment type="caution">
    <text evidence="3">The sequence shown here is derived from an EMBL/GenBank/DDBJ whole genome shotgun (WGS) entry which is preliminary data.</text>
</comment>
<name>A0ABW3XZG9_9FLAO</name>